<dbReference type="Proteomes" id="UP000594791">
    <property type="component" value="Chromosome"/>
</dbReference>
<dbReference type="EMBL" id="CP065739">
    <property type="protein sequence ID" value="QPR80181.1"/>
    <property type="molecule type" value="Genomic_DNA"/>
</dbReference>
<proteinExistence type="predicted"/>
<gene>
    <name evidence="1" type="ORF">I6G77_13625</name>
</gene>
<accession>A0A7T2V7B6</accession>
<evidence type="ECO:0000313" key="2">
    <source>
        <dbReference type="Proteomes" id="UP000594791"/>
    </source>
</evidence>
<sequence>MKDEKQMTAEQMITFMKNMENRERIEFLHYLSKIHFKRVNPTDNMILAVQYHIEDRIDRNFSEEEIEIMTVAYNDGFDAGMEKVFKSGESE</sequence>
<dbReference type="RefSeq" id="WP_042514692.1">
    <property type="nucleotide sequence ID" value="NZ_CP065739.1"/>
</dbReference>
<keyword evidence="2" id="KW-1185">Reference proteome</keyword>
<evidence type="ECO:0000313" key="1">
    <source>
        <dbReference type="EMBL" id="QPR80181.1"/>
    </source>
</evidence>
<organism evidence="1 2">
    <name type="scientific">Bacillus tropicus</name>
    <dbReference type="NCBI Taxonomy" id="2026188"/>
    <lineage>
        <taxon>Bacteria</taxon>
        <taxon>Bacillati</taxon>
        <taxon>Bacillota</taxon>
        <taxon>Bacilli</taxon>
        <taxon>Bacillales</taxon>
        <taxon>Bacillaceae</taxon>
        <taxon>Bacillus</taxon>
        <taxon>Bacillus cereus group</taxon>
    </lineage>
</organism>
<protein>
    <submittedName>
        <fullName evidence="1">Uncharacterized protein</fullName>
    </submittedName>
</protein>
<name>A0A7T2V7B6_9BACI</name>
<reference evidence="1 2" key="1">
    <citation type="submission" date="2020-12" db="EMBL/GenBank/DDBJ databases">
        <title>FDA dAtabase for Regulatory Grade micrObial Sequences (FDA-ARGOS): Supporting development and validation of Infectious Disease Dx tests.</title>
        <authorList>
            <person name="Nelson B."/>
            <person name="Plummer A."/>
            <person name="Tallon L."/>
            <person name="Sadzewicz L."/>
            <person name="Zhao X."/>
            <person name="Boylan J."/>
            <person name="Ott S."/>
            <person name="Bowen H."/>
            <person name="Vavikolanu K."/>
            <person name="Mehta A."/>
            <person name="Aluvathingal J."/>
            <person name="Nadendla S."/>
            <person name="Myers T."/>
            <person name="Yan Y."/>
            <person name="Sichtig H."/>
        </authorList>
    </citation>
    <scope>NUCLEOTIDE SEQUENCE [LARGE SCALE GENOMIC DNA]</scope>
    <source>
        <strain evidence="1 2">FDAARGOS_920</strain>
    </source>
</reference>